<keyword evidence="1" id="KW-0131">Cell cycle</keyword>
<comment type="caution">
    <text evidence="1">The sequence shown here is derived from an EMBL/GenBank/DDBJ whole genome shotgun (WGS) entry which is preliminary data.</text>
</comment>
<dbReference type="Proteomes" id="UP000462449">
    <property type="component" value="Unassembled WGS sequence"/>
</dbReference>
<dbReference type="AlphaFoldDB" id="A0A425Y5T3"/>
<keyword evidence="3" id="KW-1185">Reference proteome</keyword>
<keyword evidence="1" id="KW-0132">Cell division</keyword>
<evidence type="ECO:0000313" key="1">
    <source>
        <dbReference type="EMBL" id="MUP39567.1"/>
    </source>
</evidence>
<dbReference type="GO" id="GO:0051301">
    <property type="term" value="P:cell division"/>
    <property type="evidence" value="ECO:0007669"/>
    <property type="project" value="UniProtKB-KW"/>
</dbReference>
<proteinExistence type="predicted"/>
<dbReference type="RefSeq" id="WP_124993911.1">
    <property type="nucleotide sequence ID" value="NZ_JAVCNR010000011.1"/>
</dbReference>
<dbReference type="Proteomes" id="UP000285951">
    <property type="component" value="Unassembled WGS sequence"/>
</dbReference>
<dbReference type="OrthoDB" id="1466667at2"/>
<dbReference type="EMBL" id="QTZN02000052">
    <property type="protein sequence ID" value="MVB08772.1"/>
    <property type="molecule type" value="Genomic_DNA"/>
</dbReference>
<evidence type="ECO:0000313" key="2">
    <source>
        <dbReference type="EMBL" id="MVB08772.1"/>
    </source>
</evidence>
<sequence>MLKKIANTLIWVFLLGYLIVVFSFANGKSEKLVFSGTLVNVVDSVKRGFVNNSDVERIIKKKYPGVVGTTISEVNKEALEDLIDKIPYVKKSEVYNSLSGKLIVEIKQRNPIVRILSGNGYYIDADGEKMPLSANFTSRVLVVSGAVNDQLIKEELFELVKFITNDEFWKSQITQIDVDRNKEYVLIPRVGAHKIELGSIENYEQKFQKLRALYIKGFSKKGWNTYSKINLKYKNQVVCTKKNLND</sequence>
<accession>A0A425Y5T3</accession>
<protein>
    <submittedName>
        <fullName evidence="1">Cell division protein FtsQ</fullName>
    </submittedName>
</protein>
<evidence type="ECO:0000313" key="3">
    <source>
        <dbReference type="Proteomes" id="UP000285951"/>
    </source>
</evidence>
<gene>
    <name evidence="2" type="ORF">DWB62_017230</name>
    <name evidence="1" type="ORF">GNY23_17230</name>
</gene>
<reference evidence="1 4" key="2">
    <citation type="submission" date="2019-12" db="EMBL/GenBank/DDBJ databases">
        <title>Draft genome sequence of Labilibaculum sp. strain 44 isolated from deep waters of Black Sea.</title>
        <authorList>
            <person name="Yadav S."/>
            <person name="Villanueva L."/>
        </authorList>
    </citation>
    <scope>NUCLEOTIDE SEQUENCE [LARGE SCALE GENOMIC DNA]</scope>
    <source>
        <strain evidence="1 4">44</strain>
    </source>
</reference>
<reference evidence="2 3" key="1">
    <citation type="submission" date="2019-11" db="EMBL/GenBank/DDBJ databases">
        <title>Draft genome sequence of Labilibaculum sp. strain SYP isolated from Black Sea.</title>
        <authorList>
            <person name="Yadav S."/>
            <person name="Villanueva L."/>
        </authorList>
    </citation>
    <scope>NUCLEOTIDE SEQUENCE [LARGE SCALE GENOMIC DNA]</scope>
    <source>
        <strain evidence="2 3">44</strain>
    </source>
</reference>
<organism evidence="1 4">
    <name type="scientific">Labilibaculum euxinus</name>
    <dbReference type="NCBI Taxonomy" id="2686357"/>
    <lineage>
        <taxon>Bacteria</taxon>
        <taxon>Pseudomonadati</taxon>
        <taxon>Bacteroidota</taxon>
        <taxon>Bacteroidia</taxon>
        <taxon>Marinilabiliales</taxon>
        <taxon>Marinifilaceae</taxon>
        <taxon>Labilibaculum</taxon>
    </lineage>
</organism>
<name>A0A425Y5T3_9BACT</name>
<dbReference type="EMBL" id="WOTW01000052">
    <property type="protein sequence ID" value="MUP39567.1"/>
    <property type="molecule type" value="Genomic_DNA"/>
</dbReference>
<evidence type="ECO:0000313" key="4">
    <source>
        <dbReference type="Proteomes" id="UP000462449"/>
    </source>
</evidence>